<dbReference type="Gene3D" id="3.40.50.300">
    <property type="entry name" value="P-loop containing nucleotide triphosphate hydrolases"/>
    <property type="match status" value="1"/>
</dbReference>
<dbReference type="PROSITE" id="PS50893">
    <property type="entry name" value="ABC_TRANSPORTER_2"/>
    <property type="match status" value="1"/>
</dbReference>
<dbReference type="SMART" id="SM00382">
    <property type="entry name" value="AAA"/>
    <property type="match status" value="1"/>
</dbReference>
<keyword evidence="4 6" id="KW-0067">ATP-binding</keyword>
<dbReference type="Proteomes" id="UP000272474">
    <property type="component" value="Unassembled WGS sequence"/>
</dbReference>
<keyword evidence="7" id="KW-1185">Reference proteome</keyword>
<dbReference type="GO" id="GO:0016887">
    <property type="term" value="F:ATP hydrolysis activity"/>
    <property type="evidence" value="ECO:0007669"/>
    <property type="project" value="InterPro"/>
</dbReference>
<sequence length="310" mass="33516">MIELAGLTKRYGERTAVDGLTFSVRPGRVTGFLGPNGAGKSTTMRMILGLDHPTGGSVRIDGMPYERLPEPLTAIGALLEARAVHPGRTAHDHLLCLAQSNGIPLRRIDEVLELVGLTAVARKRPKSFSLGMGQRLGIASAMLGDPRILMFDEPVNGLDPEGIHWVRQLMKQLAADGRTVFVSSHLMSEMALTADHLVVIGRGRLLADTSMARFIEENAHTFVRVCTPEPERMRDVLAAAGLPVREGEDCLEVPGSQAPRIGELAAEHGLVLHELTLRRASLEEAFMRLTRGAVEYQAHAAEHGPQAQGG</sequence>
<dbReference type="AlphaFoldDB" id="A0A3A9YXP5"/>
<evidence type="ECO:0000256" key="3">
    <source>
        <dbReference type="ARBA" id="ARBA00022741"/>
    </source>
</evidence>
<reference evidence="6 7" key="1">
    <citation type="journal article" date="2014" name="Int. J. Syst. Evol. Microbiol.">
        <title>Streptomyces hoynatensis sp. nov., isolated from deep marine sediment.</title>
        <authorList>
            <person name="Veyisoglu A."/>
            <person name="Sahin N."/>
        </authorList>
    </citation>
    <scope>NUCLEOTIDE SEQUENCE [LARGE SCALE GENOMIC DNA]</scope>
    <source>
        <strain evidence="6 7">KCTC 29097</strain>
    </source>
</reference>
<comment type="caution">
    <text evidence="6">The sequence shown here is derived from an EMBL/GenBank/DDBJ whole genome shotgun (WGS) entry which is preliminary data.</text>
</comment>
<dbReference type="PANTHER" id="PTHR43335:SF4">
    <property type="entry name" value="ABC TRANSPORTER, ATP-BINDING PROTEIN"/>
    <property type="match status" value="1"/>
</dbReference>
<evidence type="ECO:0000256" key="4">
    <source>
        <dbReference type="ARBA" id="ARBA00022840"/>
    </source>
</evidence>
<keyword evidence="2" id="KW-0813">Transport</keyword>
<evidence type="ECO:0000256" key="2">
    <source>
        <dbReference type="ARBA" id="ARBA00022448"/>
    </source>
</evidence>
<evidence type="ECO:0000313" key="6">
    <source>
        <dbReference type="EMBL" id="RKN40892.1"/>
    </source>
</evidence>
<dbReference type="InterPro" id="IPR027417">
    <property type="entry name" value="P-loop_NTPase"/>
</dbReference>
<evidence type="ECO:0000313" key="7">
    <source>
        <dbReference type="Proteomes" id="UP000272474"/>
    </source>
</evidence>
<gene>
    <name evidence="6" type="ORF">D7294_17625</name>
</gene>
<dbReference type="EMBL" id="RBAL01000009">
    <property type="protein sequence ID" value="RKN40892.1"/>
    <property type="molecule type" value="Genomic_DNA"/>
</dbReference>
<name>A0A3A9YXP5_9ACTN</name>
<keyword evidence="3" id="KW-0547">Nucleotide-binding</keyword>
<dbReference type="SUPFAM" id="SSF52540">
    <property type="entry name" value="P-loop containing nucleoside triphosphate hydrolases"/>
    <property type="match status" value="1"/>
</dbReference>
<comment type="similarity">
    <text evidence="1">Belongs to the ABC transporter superfamily.</text>
</comment>
<dbReference type="InterPro" id="IPR003593">
    <property type="entry name" value="AAA+_ATPase"/>
</dbReference>
<evidence type="ECO:0000259" key="5">
    <source>
        <dbReference type="PROSITE" id="PS50893"/>
    </source>
</evidence>
<dbReference type="Pfam" id="PF00005">
    <property type="entry name" value="ABC_tran"/>
    <property type="match status" value="1"/>
</dbReference>
<organism evidence="6 7">
    <name type="scientific">Streptomyces hoynatensis</name>
    <dbReference type="NCBI Taxonomy" id="1141874"/>
    <lineage>
        <taxon>Bacteria</taxon>
        <taxon>Bacillati</taxon>
        <taxon>Actinomycetota</taxon>
        <taxon>Actinomycetes</taxon>
        <taxon>Kitasatosporales</taxon>
        <taxon>Streptomycetaceae</taxon>
        <taxon>Streptomyces</taxon>
    </lineage>
</organism>
<accession>A0A3A9YXP5</accession>
<proteinExistence type="inferred from homology"/>
<evidence type="ECO:0000256" key="1">
    <source>
        <dbReference type="ARBA" id="ARBA00005417"/>
    </source>
</evidence>
<dbReference type="GO" id="GO:0005524">
    <property type="term" value="F:ATP binding"/>
    <property type="evidence" value="ECO:0007669"/>
    <property type="project" value="UniProtKB-KW"/>
</dbReference>
<feature type="domain" description="ABC transporter" evidence="5">
    <location>
        <begin position="2"/>
        <end position="227"/>
    </location>
</feature>
<dbReference type="OrthoDB" id="9804819at2"/>
<dbReference type="RefSeq" id="WP_120680789.1">
    <property type="nucleotide sequence ID" value="NZ_RBAL01000009.1"/>
</dbReference>
<dbReference type="PANTHER" id="PTHR43335">
    <property type="entry name" value="ABC TRANSPORTER, ATP-BINDING PROTEIN"/>
    <property type="match status" value="1"/>
</dbReference>
<protein>
    <submittedName>
        <fullName evidence="6">ATP-binding cassette domain-containing protein</fullName>
    </submittedName>
</protein>
<dbReference type="InterPro" id="IPR003439">
    <property type="entry name" value="ABC_transporter-like_ATP-bd"/>
</dbReference>